<evidence type="ECO:0000313" key="3">
    <source>
        <dbReference type="EMBL" id="CAB4683198.1"/>
    </source>
</evidence>
<dbReference type="Pfam" id="PF04389">
    <property type="entry name" value="Peptidase_M28"/>
    <property type="match status" value="1"/>
</dbReference>
<reference evidence="3" key="1">
    <citation type="submission" date="2020-05" db="EMBL/GenBank/DDBJ databases">
        <authorList>
            <person name="Chiriac C."/>
            <person name="Salcher M."/>
            <person name="Ghai R."/>
            <person name="Kavagutti S V."/>
        </authorList>
    </citation>
    <scope>NUCLEOTIDE SEQUENCE</scope>
</reference>
<dbReference type="EMBL" id="CAEZXP010000001">
    <property type="protein sequence ID" value="CAB4683198.1"/>
    <property type="molecule type" value="Genomic_DNA"/>
</dbReference>
<name>A0A6J6NDK3_9ZZZZ</name>
<dbReference type="GO" id="GO:0008235">
    <property type="term" value="F:metalloexopeptidase activity"/>
    <property type="evidence" value="ECO:0007669"/>
    <property type="project" value="InterPro"/>
</dbReference>
<dbReference type="GO" id="GO:0006508">
    <property type="term" value="P:proteolysis"/>
    <property type="evidence" value="ECO:0007669"/>
    <property type="project" value="InterPro"/>
</dbReference>
<dbReference type="SUPFAM" id="SSF53187">
    <property type="entry name" value="Zn-dependent exopeptidases"/>
    <property type="match status" value="1"/>
</dbReference>
<feature type="transmembrane region" description="Helical" evidence="1">
    <location>
        <begin position="402"/>
        <end position="419"/>
    </location>
</feature>
<dbReference type="PANTHER" id="PTHR12147:SF26">
    <property type="entry name" value="PEPTIDASE M28 DOMAIN-CONTAINING PROTEIN"/>
    <property type="match status" value="1"/>
</dbReference>
<feature type="transmembrane region" description="Helical" evidence="1">
    <location>
        <begin position="440"/>
        <end position="469"/>
    </location>
</feature>
<feature type="transmembrane region" description="Helical" evidence="1">
    <location>
        <begin position="363"/>
        <end position="382"/>
    </location>
</feature>
<feature type="transmembrane region" description="Helical" evidence="1">
    <location>
        <begin position="512"/>
        <end position="535"/>
    </location>
</feature>
<feature type="transmembrane region" description="Helical" evidence="1">
    <location>
        <begin position="321"/>
        <end position="343"/>
    </location>
</feature>
<evidence type="ECO:0000256" key="1">
    <source>
        <dbReference type="SAM" id="Phobius"/>
    </source>
</evidence>
<keyword evidence="1" id="KW-0812">Transmembrane</keyword>
<accession>A0A6J6NDK3</accession>
<feature type="domain" description="Peptidase M28" evidence="2">
    <location>
        <begin position="89"/>
        <end position="260"/>
    </location>
</feature>
<protein>
    <submittedName>
        <fullName evidence="3">Unannotated protein</fullName>
    </submittedName>
</protein>
<organism evidence="3">
    <name type="scientific">freshwater metagenome</name>
    <dbReference type="NCBI Taxonomy" id="449393"/>
    <lineage>
        <taxon>unclassified sequences</taxon>
        <taxon>metagenomes</taxon>
        <taxon>ecological metagenomes</taxon>
    </lineage>
</organism>
<keyword evidence="1" id="KW-1133">Transmembrane helix</keyword>
<evidence type="ECO:0000259" key="2">
    <source>
        <dbReference type="Pfam" id="PF04389"/>
    </source>
</evidence>
<dbReference type="AlphaFoldDB" id="A0A6J6NDK3"/>
<dbReference type="InterPro" id="IPR007484">
    <property type="entry name" value="Peptidase_M28"/>
</dbReference>
<feature type="transmembrane region" description="Helical" evidence="1">
    <location>
        <begin position="481"/>
        <end position="500"/>
    </location>
</feature>
<proteinExistence type="predicted"/>
<dbReference type="Gene3D" id="3.40.630.10">
    <property type="entry name" value="Zn peptidases"/>
    <property type="match status" value="1"/>
</dbReference>
<keyword evidence="1" id="KW-0472">Membrane</keyword>
<dbReference type="PANTHER" id="PTHR12147">
    <property type="entry name" value="METALLOPEPTIDASE M28 FAMILY MEMBER"/>
    <property type="match status" value="1"/>
</dbReference>
<sequence length="584" mass="61970">MIPVLVAAFTLTRPASLPAPQLPPSFDSVAAATLAKQLAADYPNRTPGSVGAAGAAGWFADQLRPYGLETQSDIWDQRVLGLGHVTLRNLTAVVPGQSPLAIVIMAHRDDTGAGPGANDNASGTAALIELAREYAQPASDATLPVQAAHTLVFLSTDAGAWGGVGAERFLKHTAYRGRIVAVINLDAIAGSGAPRVALAGDRPRSPALTLVATAERRIAEQAGHEPQHTGVLGQLIDLAFPFTPYEQGPFVARQIPAITLTSAGNHPPAAFGDSATHLSRDRFTILGKSAQQLLASLDAGLELTQGTSSYILVGQRILRGWAVELLLISLTFPFFVGVVDLFAFCRRRRIRLGPAALALRSRLGSWGFVGVVFTCFFALGAFPHGNGRPPGLDSAVASHWPAVTVVLFVVFALAGWVVARDRLVPRRPATPDERLAGMCVALLALAVLALLVIATNPFALIFVLPALHLWLWLPQWSDRPAVFRIAILAGGLIGPALVPISLGVRFGLGVDAFWYLTVLVSVGYVSFVPAAIALAGGALTSQLGALAVGRYAPYPERGERRRLGPIRRSIRFVVMSRRSRHRAR</sequence>
<dbReference type="InterPro" id="IPR045175">
    <property type="entry name" value="M28_fam"/>
</dbReference>
<gene>
    <name evidence="3" type="ORF">UFOPK2399_00090</name>
</gene>